<accession>A0A4R7TB42</accession>
<comment type="caution">
    <text evidence="1">The sequence shown here is derived from an EMBL/GenBank/DDBJ whole genome shotgun (WGS) entry which is preliminary data.</text>
</comment>
<name>A0A4R7TB42_9ACTN</name>
<evidence type="ECO:0000313" key="2">
    <source>
        <dbReference type="Proteomes" id="UP000295151"/>
    </source>
</evidence>
<reference evidence="1 2" key="1">
    <citation type="submission" date="2019-03" db="EMBL/GenBank/DDBJ databases">
        <title>Genomic Encyclopedia of Type Strains, Phase III (KMG-III): the genomes of soil and plant-associated and newly described type strains.</title>
        <authorList>
            <person name="Whitman W."/>
        </authorList>
    </citation>
    <scope>NUCLEOTIDE SEQUENCE [LARGE SCALE GENOMIC DNA]</scope>
    <source>
        <strain evidence="1 2">VKM Ac-2575</strain>
    </source>
</reference>
<sequence length="257" mass="27962">MDAEAVVETLDQLLKTIVELEVAQVRGALKAPRSRWRFTNLGLGSLHATLAPLKVEESSSEAILDVAALRLVKGFAVAETEDVIPEGWTPTAVRRGRTLANGLKHHLPDGVTLTLVRNGEPVPDVPTARVTSEVAVHLKNALDVRQESIGSVVGMIGSINIHRRSVAGLWPERGGSRLEVTFNAEDLDAVRAALGQRVLVAGRLKRNGAGQIVRLDMRTLELLPTDHESLRELYGLDRELTDGLSSLEYLRTVSDKP</sequence>
<dbReference type="AlphaFoldDB" id="A0A4R7TB42"/>
<dbReference type="EMBL" id="SOCE01000001">
    <property type="protein sequence ID" value="TDU89185.1"/>
    <property type="molecule type" value="Genomic_DNA"/>
</dbReference>
<protein>
    <submittedName>
        <fullName evidence="1">Uncharacterized protein</fullName>
    </submittedName>
</protein>
<evidence type="ECO:0000313" key="1">
    <source>
        <dbReference type="EMBL" id="TDU89185.1"/>
    </source>
</evidence>
<keyword evidence="2" id="KW-1185">Reference proteome</keyword>
<organism evidence="1 2">
    <name type="scientific">Kribbella voronezhensis</name>
    <dbReference type="NCBI Taxonomy" id="2512212"/>
    <lineage>
        <taxon>Bacteria</taxon>
        <taxon>Bacillati</taxon>
        <taxon>Actinomycetota</taxon>
        <taxon>Actinomycetes</taxon>
        <taxon>Propionibacteriales</taxon>
        <taxon>Kribbellaceae</taxon>
        <taxon>Kribbella</taxon>
    </lineage>
</organism>
<gene>
    <name evidence="1" type="ORF">EV138_2745</name>
</gene>
<proteinExistence type="predicted"/>
<dbReference type="Proteomes" id="UP000295151">
    <property type="component" value="Unassembled WGS sequence"/>
</dbReference>